<feature type="compositionally biased region" description="Polar residues" evidence="2">
    <location>
        <begin position="150"/>
        <end position="162"/>
    </location>
</feature>
<dbReference type="Proteomes" id="UP000636479">
    <property type="component" value="Unassembled WGS sequence"/>
</dbReference>
<feature type="compositionally biased region" description="Low complexity" evidence="2">
    <location>
        <begin position="244"/>
        <end position="257"/>
    </location>
</feature>
<dbReference type="GeneID" id="59342245"/>
<feature type="compositionally biased region" description="Acidic residues" evidence="2">
    <location>
        <begin position="559"/>
        <end position="569"/>
    </location>
</feature>
<protein>
    <submittedName>
        <fullName evidence="4">Uncharacterized protein</fullName>
    </submittedName>
</protein>
<feature type="compositionally biased region" description="Polar residues" evidence="2">
    <location>
        <begin position="221"/>
        <end position="230"/>
    </location>
</feature>
<dbReference type="OrthoDB" id="432685at2759"/>
<accession>A0A8H6T9K9</accession>
<keyword evidence="5" id="KW-1185">Reference proteome</keyword>
<feature type="coiled-coil region" evidence="1">
    <location>
        <begin position="318"/>
        <end position="405"/>
    </location>
</feature>
<evidence type="ECO:0000256" key="1">
    <source>
        <dbReference type="SAM" id="Coils"/>
    </source>
</evidence>
<keyword evidence="3" id="KW-1133">Transmembrane helix</keyword>
<organism evidence="4 5">
    <name type="scientific">Mycena indigotica</name>
    <dbReference type="NCBI Taxonomy" id="2126181"/>
    <lineage>
        <taxon>Eukaryota</taxon>
        <taxon>Fungi</taxon>
        <taxon>Dikarya</taxon>
        <taxon>Basidiomycota</taxon>
        <taxon>Agaricomycotina</taxon>
        <taxon>Agaricomycetes</taxon>
        <taxon>Agaricomycetidae</taxon>
        <taxon>Agaricales</taxon>
        <taxon>Marasmiineae</taxon>
        <taxon>Mycenaceae</taxon>
        <taxon>Mycena</taxon>
    </lineage>
</organism>
<feature type="coiled-coil region" evidence="1">
    <location>
        <begin position="441"/>
        <end position="499"/>
    </location>
</feature>
<keyword evidence="3" id="KW-0472">Membrane</keyword>
<dbReference type="AlphaFoldDB" id="A0A8H6T9K9"/>
<feature type="compositionally biased region" description="Low complexity" evidence="2">
    <location>
        <begin position="121"/>
        <end position="140"/>
    </location>
</feature>
<dbReference type="EMBL" id="JACAZF010000002">
    <property type="protein sequence ID" value="KAF7312716.1"/>
    <property type="molecule type" value="Genomic_DNA"/>
</dbReference>
<feature type="compositionally biased region" description="Polar residues" evidence="2">
    <location>
        <begin position="169"/>
        <end position="181"/>
    </location>
</feature>
<feature type="compositionally biased region" description="Basic and acidic residues" evidence="2">
    <location>
        <begin position="110"/>
        <end position="120"/>
    </location>
</feature>
<proteinExistence type="predicted"/>
<feature type="transmembrane region" description="Helical" evidence="3">
    <location>
        <begin position="797"/>
        <end position="822"/>
    </location>
</feature>
<feature type="region of interest" description="Disordered" evidence="2">
    <location>
        <begin position="93"/>
        <end position="293"/>
    </location>
</feature>
<evidence type="ECO:0000256" key="2">
    <source>
        <dbReference type="SAM" id="MobiDB-lite"/>
    </source>
</evidence>
<evidence type="ECO:0000313" key="4">
    <source>
        <dbReference type="EMBL" id="KAF7312716.1"/>
    </source>
</evidence>
<name>A0A8H6T9K9_9AGAR</name>
<sequence>MSNKLYGRNRDSVADLETDLHSIFEQHPDSSVGDDGTPIIPAHALVDVLKTFADSNGVELLSPEETEQLKALLATNPDLEVTPQITLAFIATRTKNSPPQSPPMTEDELDSPRGRQDDRSVVNSGRDSRSSSIDSVGTSRNHSRPPSRGVPQTPNSTASPFDTSRRQRSTPLGGNAPSSWATKRPPHHRRKSDAGSRSDSEQVSASPSAYGRPAGRIRAPSNPTSPSTNMMDDFDNPGSPPPNGRFSRPSSRQQGRRPTLDEDLYNDLDHTFRQGLNSLPMPRPTEDDSDSDDEARMDMVMDRSAASSTVSMMPQDRVEALQRVNDDLTRKLMENERTLQNKLAEHESIQEELQSKLDELSNELSAAKREEKELRIKERSSHHQIQTLEAEISKVNRQLEASKASYAKMNKLYQDQLSMANKYRDEIRERDASTRDRNNESEALNQDIRKLKVDAEIYETRIAQLEEELAAAQQAHIQLDEQKQENMLLKETIDRMRFDLDEMRSNNASAVAGGSSGHSSAANTISKSLGAELLKMKGGWNDEPEEEAADVPASTSSPNEDDEDTEGEDVIQTIITRKKRKVQSKAMDNRMQNIQRREFEERKEYSDMATQYDLEQFYVSCKTQTDAEVKIITASLSTQTDPEPVVEPPPPRNTVEMEIQTEADPEEDVKPDAPPAYKKELSPEEQEEHDWRVTVATLKKYHPGSRLEEGVPDGISLDALEDWRALKEELGVSCLVVDKIIENSPHTGLPRAPSDAAGASPRRRSGRFYNIYNTYVYGGKTPHPQSNANPFPVIPSAMFWIGVTSIAFLAVGPSLLIPYYTVPGGPTMHDRAVWNSFNTMKYAGEGFTHETDALWGLLGRVTGGAARMVRGWPQ</sequence>
<dbReference type="RefSeq" id="XP_037224824.1">
    <property type="nucleotide sequence ID" value="XM_037359729.1"/>
</dbReference>
<evidence type="ECO:0000313" key="5">
    <source>
        <dbReference type="Proteomes" id="UP000636479"/>
    </source>
</evidence>
<keyword evidence="3" id="KW-0812">Transmembrane</keyword>
<evidence type="ECO:0000256" key="3">
    <source>
        <dbReference type="SAM" id="Phobius"/>
    </source>
</evidence>
<reference evidence="4" key="1">
    <citation type="submission" date="2020-05" db="EMBL/GenBank/DDBJ databases">
        <title>Mycena genomes resolve the evolution of fungal bioluminescence.</title>
        <authorList>
            <person name="Tsai I.J."/>
        </authorList>
    </citation>
    <scope>NUCLEOTIDE SEQUENCE</scope>
    <source>
        <strain evidence="4">171206Taipei</strain>
    </source>
</reference>
<gene>
    <name evidence="4" type="ORF">MIND_00286400</name>
</gene>
<feature type="region of interest" description="Disordered" evidence="2">
    <location>
        <begin position="542"/>
        <end position="569"/>
    </location>
</feature>
<keyword evidence="1" id="KW-0175">Coiled coil</keyword>
<comment type="caution">
    <text evidence="4">The sequence shown here is derived from an EMBL/GenBank/DDBJ whole genome shotgun (WGS) entry which is preliminary data.</text>
</comment>